<dbReference type="EC" id="2.1.1.80" evidence="2"/>
<dbReference type="InterPro" id="IPR000780">
    <property type="entry name" value="CheR_MeTrfase"/>
</dbReference>
<dbReference type="InterPro" id="IPR029063">
    <property type="entry name" value="SAM-dependent_MTases_sf"/>
</dbReference>
<dbReference type="InterPro" id="IPR050903">
    <property type="entry name" value="Bact_Chemotaxis_MeTrfase"/>
</dbReference>
<dbReference type="SMART" id="SM00138">
    <property type="entry name" value="MeTrc"/>
    <property type="match status" value="1"/>
</dbReference>
<keyword evidence="2" id="KW-0489">Methyltransferase</keyword>
<evidence type="ECO:0000313" key="2">
    <source>
        <dbReference type="EMBL" id="EIC00439.1"/>
    </source>
</evidence>
<dbReference type="PROSITE" id="PS50123">
    <property type="entry name" value="CHER"/>
    <property type="match status" value="1"/>
</dbReference>
<sequence>MMISELELEEIVEMITARIGIIPRSSHRKGIRDYLERKLSSMNADFATYKRLLVSDNDIFSELVDESTVNETYFFREERQFRFVRDKLLPIWKANFGSVPIKIWSAACSFGEEAYSLALLAKDAGVRADITASDINSRVLRHCESGVFLSKSIRSVDGCSFMNLLRPYTKEGGKIEFGSEIRSCIKTRKLNLAEIDSPFSDALLPHGQNIVFLRNVFIYFSQDLRARILRAISEKCMAPGGCLFVSMSEIAQLDATVMPDSFDKISDGSVFYFRKKGGA</sequence>
<dbReference type="PATRIC" id="fig|907348.3.peg.2951"/>
<dbReference type="Proteomes" id="UP000003571">
    <property type="component" value="Unassembled WGS sequence"/>
</dbReference>
<evidence type="ECO:0000313" key="3">
    <source>
        <dbReference type="Proteomes" id="UP000003571"/>
    </source>
</evidence>
<gene>
    <name evidence="2" type="ORF">TresaDRAFT_0533</name>
</gene>
<dbReference type="PRINTS" id="PR00996">
    <property type="entry name" value="CHERMTFRASE"/>
</dbReference>
<name>H7EPN8_9SPIR</name>
<dbReference type="STRING" id="907348.TresaDRAFT_0533"/>
<keyword evidence="2" id="KW-0808">Transferase</keyword>
<dbReference type="Gene3D" id="3.40.50.150">
    <property type="entry name" value="Vaccinia Virus protein VP39"/>
    <property type="match status" value="1"/>
</dbReference>
<organism evidence="2 3">
    <name type="scientific">Treponema saccharophilum DSM 2985</name>
    <dbReference type="NCBI Taxonomy" id="907348"/>
    <lineage>
        <taxon>Bacteria</taxon>
        <taxon>Pseudomonadati</taxon>
        <taxon>Spirochaetota</taxon>
        <taxon>Spirochaetia</taxon>
        <taxon>Spirochaetales</taxon>
        <taxon>Treponemataceae</taxon>
        <taxon>Treponema</taxon>
    </lineage>
</organism>
<comment type="caution">
    <text evidence="2">The sequence shown here is derived from an EMBL/GenBank/DDBJ whole genome shotgun (WGS) entry which is preliminary data.</text>
</comment>
<keyword evidence="3" id="KW-1185">Reference proteome</keyword>
<proteinExistence type="predicted"/>
<dbReference type="PANTHER" id="PTHR24422:SF10">
    <property type="entry name" value="CHEMOTAXIS PROTEIN METHYLTRANSFERASE 2"/>
    <property type="match status" value="1"/>
</dbReference>
<feature type="domain" description="CheR-type methyltransferase" evidence="1">
    <location>
        <begin position="1"/>
        <end position="249"/>
    </location>
</feature>
<reference evidence="2 3" key="1">
    <citation type="submission" date="2011-09" db="EMBL/GenBank/DDBJ databases">
        <title>The draft genome of Treponema saccharophilum DSM 2985.</title>
        <authorList>
            <consortium name="US DOE Joint Genome Institute (JGI-PGF)"/>
            <person name="Lucas S."/>
            <person name="Copeland A."/>
            <person name="Lapidus A."/>
            <person name="Glavina del Rio T."/>
            <person name="Dalin E."/>
            <person name="Tice H."/>
            <person name="Bruce D."/>
            <person name="Goodwin L."/>
            <person name="Pitluck S."/>
            <person name="Peters L."/>
            <person name="Kyrpides N."/>
            <person name="Mavromatis K."/>
            <person name="Ivanova N."/>
            <person name="Markowitz V."/>
            <person name="Cheng J.-F."/>
            <person name="Hugenholtz P."/>
            <person name="Woyke T."/>
            <person name="Wu D."/>
            <person name="Gronow S."/>
            <person name="Wellnitz S."/>
            <person name="Brambilla E."/>
            <person name="Klenk H.-P."/>
            <person name="Eisen J.A."/>
        </authorList>
    </citation>
    <scope>NUCLEOTIDE SEQUENCE [LARGE SCALE GENOMIC DNA]</scope>
    <source>
        <strain evidence="2 3">DSM 2985</strain>
    </source>
</reference>
<dbReference type="GO" id="GO:0008983">
    <property type="term" value="F:protein-glutamate O-methyltransferase activity"/>
    <property type="evidence" value="ECO:0007669"/>
    <property type="project" value="UniProtKB-EC"/>
</dbReference>
<dbReference type="RefSeq" id="WP_002706618.1">
    <property type="nucleotide sequence ID" value="NZ_AGRW01000055.1"/>
</dbReference>
<dbReference type="OrthoDB" id="9816309at2"/>
<dbReference type="eggNOG" id="COG1352">
    <property type="taxonomic scope" value="Bacteria"/>
</dbReference>
<dbReference type="EMBL" id="AGRW01000055">
    <property type="protein sequence ID" value="EIC00439.1"/>
    <property type="molecule type" value="Genomic_DNA"/>
</dbReference>
<dbReference type="AlphaFoldDB" id="H7EPN8"/>
<dbReference type="Pfam" id="PF01739">
    <property type="entry name" value="CheR"/>
    <property type="match status" value="1"/>
</dbReference>
<dbReference type="PANTHER" id="PTHR24422">
    <property type="entry name" value="CHEMOTAXIS PROTEIN METHYLTRANSFERASE"/>
    <property type="match status" value="1"/>
</dbReference>
<dbReference type="GO" id="GO:0032259">
    <property type="term" value="P:methylation"/>
    <property type="evidence" value="ECO:0007669"/>
    <property type="project" value="UniProtKB-KW"/>
</dbReference>
<protein>
    <submittedName>
        <fullName evidence="2">MCP methyltransferase, CheR-type</fullName>
        <ecNumber evidence="2">2.1.1.80</ecNumber>
    </submittedName>
</protein>
<accession>H7EPN8</accession>
<dbReference type="InterPro" id="IPR022642">
    <property type="entry name" value="CheR_C"/>
</dbReference>
<evidence type="ECO:0000259" key="1">
    <source>
        <dbReference type="PROSITE" id="PS50123"/>
    </source>
</evidence>
<dbReference type="SUPFAM" id="SSF53335">
    <property type="entry name" value="S-adenosyl-L-methionine-dependent methyltransferases"/>
    <property type="match status" value="1"/>
</dbReference>